<keyword evidence="2" id="KW-1185">Reference proteome</keyword>
<gene>
    <name evidence="1" type="ORF">ALE3EI_0758</name>
</gene>
<sequence>MLPTNFKYLLPIIAITLLFSCKKDDNGNENPSDDDPPVQIDLEGVIEFSKTFGGSGEDKATAMVIANDGGYVVFGSTKSNDGDIVDKTDLNSDFWALKLTADGEKVWSKTYGGSNDEEGQSIRKTNDGGYILSGFSRSSDGDVGGNEGFQDYWIVKIDRSGNLQWEQHYGFAGGEQCFSTFQTSDGGYFATGFLDVTGSNGQGNDDGRSVQHGVGEFWGIKMDSEGNKEWRRYFGGTNNDRSYDALETDDGGFLLVGASESDDFDITDSKGSYDYWVVRVNADGDKLWTKSFGGEEIDVAYAVTKSMDGNYILVGDARSTDQDVSNPIGNADLWAVKFSDNNGAMIWEKSFGGTEFDSAKSIKAMSDGNYLISGATRSANGDVTSNNGQNDAWVIIINEDGELQFEMNVGGSDLDFANDAHQTADGKIILVGDTESNDIDVTNNRGFNDLLIVKIK</sequence>
<dbReference type="KEGG" id="alti:ALE3EI_0758"/>
<reference evidence="1 2" key="1">
    <citation type="submission" date="2020-04" db="EMBL/GenBank/DDBJ databases">
        <title>Genome sequence of Altibacter aquimarinus strain ALE3EI.</title>
        <authorList>
            <person name="Oh H.-M."/>
            <person name="Jang D."/>
        </authorList>
    </citation>
    <scope>NUCLEOTIDE SEQUENCE [LARGE SCALE GENOMIC DNA]</scope>
    <source>
        <strain evidence="1 2">ALE3EI</strain>
    </source>
</reference>
<dbReference type="PANTHER" id="PTHR42754">
    <property type="entry name" value="ENDOGLUCANASE"/>
    <property type="match status" value="1"/>
</dbReference>
<proteinExistence type="predicted"/>
<dbReference type="PROSITE" id="PS51257">
    <property type="entry name" value="PROKAR_LIPOPROTEIN"/>
    <property type="match status" value="1"/>
</dbReference>
<dbReference type="PANTHER" id="PTHR42754:SF1">
    <property type="entry name" value="LIPOPROTEIN"/>
    <property type="match status" value="1"/>
</dbReference>
<dbReference type="Proteomes" id="UP000515514">
    <property type="component" value="Chromosome"/>
</dbReference>
<dbReference type="RefSeq" id="WP_186991006.1">
    <property type="nucleotide sequence ID" value="NZ_CP052909.1"/>
</dbReference>
<dbReference type="EMBL" id="CP052909">
    <property type="protein sequence ID" value="QNJ97334.1"/>
    <property type="molecule type" value="Genomic_DNA"/>
</dbReference>
<dbReference type="SUPFAM" id="SSF50998">
    <property type="entry name" value="Quinoprotein alcohol dehydrogenase-like"/>
    <property type="match status" value="1"/>
</dbReference>
<evidence type="ECO:0000313" key="2">
    <source>
        <dbReference type="Proteomes" id="UP000515514"/>
    </source>
</evidence>
<name>A0A7G8PSL8_9FLAO</name>
<dbReference type="AlphaFoldDB" id="A0A7G8PSL8"/>
<protein>
    <submittedName>
        <fullName evidence="1">Uncharacterized protein</fullName>
    </submittedName>
</protein>
<evidence type="ECO:0000313" key="1">
    <source>
        <dbReference type="EMBL" id="QNJ97334.1"/>
    </source>
</evidence>
<organism evidence="1 2">
    <name type="scientific">Constantimarinum furrinae</name>
    <dbReference type="NCBI Taxonomy" id="2562285"/>
    <lineage>
        <taxon>Bacteria</taxon>
        <taxon>Pseudomonadati</taxon>
        <taxon>Bacteroidota</taxon>
        <taxon>Flavobacteriia</taxon>
        <taxon>Flavobacteriales</taxon>
        <taxon>Flavobacteriaceae</taxon>
        <taxon>Altibacter/Constantimarinum group</taxon>
        <taxon>Constantimarinum</taxon>
    </lineage>
</organism>
<accession>A0A7G8PSL8</accession>
<dbReference type="InterPro" id="IPR011047">
    <property type="entry name" value="Quinoprotein_ADH-like_sf"/>
</dbReference>